<evidence type="ECO:0000256" key="3">
    <source>
        <dbReference type="SAM" id="Phobius"/>
    </source>
</evidence>
<dbReference type="PANTHER" id="PTHR47966:SF57">
    <property type="entry name" value="PEPTIDASE A1 DOMAIN-CONTAINING PROTEIN"/>
    <property type="match status" value="1"/>
</dbReference>
<dbReference type="GO" id="GO:0006508">
    <property type="term" value="P:proteolysis"/>
    <property type="evidence" value="ECO:0007669"/>
    <property type="project" value="InterPro"/>
</dbReference>
<dbReference type="SUPFAM" id="SSF50630">
    <property type="entry name" value="Acid proteases"/>
    <property type="match status" value="1"/>
</dbReference>
<comment type="similarity">
    <text evidence="1">Belongs to the peptidase A1 family.</text>
</comment>
<feature type="domain" description="Peptidase A1" evidence="5">
    <location>
        <begin position="50"/>
        <end position="400"/>
    </location>
</feature>
<sequence>MPPCWKSFTRRAFLALLLLNGMKASAQVDDSTPSIFSGSIIAAGNNEIKYTTTLTINGKSLTVLVDPAGQDLWIKRDRIDNLDVTGIPTAIQYQLYDGGEYVGGEVAFAEVTLGNMTVKQQPLLTVYSNPITWINESSSIDGVLGLGYRSPGSPTILSALGRYVSDSKPEASGADTFLDNIFKQDPDVSKNFITIDLARGPDLEEDQGNLILGVRAHNDSVNATYIEGIENESVPVPVFTEGTGDWTVLIEEITVNGNQVPLGSSNKTTWKDAVVALLNTAAPRSVFSEALRDDFYNQWEGGVQLKTASGTPGRWHIPCTQPATATVKIGGQRYPIHPIDLTEITQTEIDGKPYSRCLSGIAASAPGQFQDKKYEIVLGADFLRNVYAMYNYGESYIPPSENSTLALPYMKLFSKTDPVQATAEHARVRTANLSKFPPEYLPKAVGGDTTEDTKVPATNSDTDSGSSQKNTKKPASSGTKNVNLEASPASGADSLSADDSTQDGLAKYGVAGLALLGANLLIGIAVLAVAVLIYVKGKARTKGGAAYDQPTRYVPVTTKGYWTMFRCHLRQCVSGNQAT</sequence>
<evidence type="ECO:0000256" key="2">
    <source>
        <dbReference type="SAM" id="MobiDB-lite"/>
    </source>
</evidence>
<dbReference type="InterPro" id="IPR021109">
    <property type="entry name" value="Peptidase_aspartic_dom_sf"/>
</dbReference>
<feature type="region of interest" description="Disordered" evidence="2">
    <location>
        <begin position="439"/>
        <end position="498"/>
    </location>
</feature>
<evidence type="ECO:0000313" key="6">
    <source>
        <dbReference type="EMBL" id="KAF6746749.1"/>
    </source>
</evidence>
<evidence type="ECO:0000259" key="5">
    <source>
        <dbReference type="PROSITE" id="PS51767"/>
    </source>
</evidence>
<feature type="compositionally biased region" description="Polar residues" evidence="2">
    <location>
        <begin position="456"/>
        <end position="484"/>
    </location>
</feature>
<comment type="caution">
    <text evidence="6">The sequence shown here is derived from an EMBL/GenBank/DDBJ whole genome shotgun (WGS) entry which is preliminary data.</text>
</comment>
<dbReference type="InterPro" id="IPR001461">
    <property type="entry name" value="Aspartic_peptidase_A1"/>
</dbReference>
<gene>
    <name evidence="6" type="ORF">DFP72DRAFT_620465</name>
</gene>
<dbReference type="OrthoDB" id="15189at2759"/>
<keyword evidence="7" id="KW-1185">Reference proteome</keyword>
<keyword evidence="3" id="KW-0472">Membrane</keyword>
<keyword evidence="4" id="KW-0732">Signal</keyword>
<name>A0A8H6LYI3_9AGAR</name>
<organism evidence="6 7">
    <name type="scientific">Ephemerocybe angulata</name>
    <dbReference type="NCBI Taxonomy" id="980116"/>
    <lineage>
        <taxon>Eukaryota</taxon>
        <taxon>Fungi</taxon>
        <taxon>Dikarya</taxon>
        <taxon>Basidiomycota</taxon>
        <taxon>Agaricomycotina</taxon>
        <taxon>Agaricomycetes</taxon>
        <taxon>Agaricomycetidae</taxon>
        <taxon>Agaricales</taxon>
        <taxon>Agaricineae</taxon>
        <taxon>Psathyrellaceae</taxon>
        <taxon>Ephemerocybe</taxon>
    </lineage>
</organism>
<proteinExistence type="inferred from homology"/>
<keyword evidence="3" id="KW-1133">Transmembrane helix</keyword>
<feature type="chain" id="PRO_5034867494" evidence="4">
    <location>
        <begin position="27"/>
        <end position="579"/>
    </location>
</feature>
<dbReference type="PROSITE" id="PS51767">
    <property type="entry name" value="PEPTIDASE_A1"/>
    <property type="match status" value="1"/>
</dbReference>
<dbReference type="Pfam" id="PF00026">
    <property type="entry name" value="Asp"/>
    <property type="match status" value="1"/>
</dbReference>
<dbReference type="AlphaFoldDB" id="A0A8H6LYI3"/>
<evidence type="ECO:0000313" key="7">
    <source>
        <dbReference type="Proteomes" id="UP000521943"/>
    </source>
</evidence>
<feature type="compositionally biased region" description="Low complexity" evidence="2">
    <location>
        <begin position="486"/>
        <end position="498"/>
    </location>
</feature>
<evidence type="ECO:0000256" key="1">
    <source>
        <dbReference type="ARBA" id="ARBA00007447"/>
    </source>
</evidence>
<dbReference type="Proteomes" id="UP000521943">
    <property type="component" value="Unassembled WGS sequence"/>
</dbReference>
<feature type="signal peptide" evidence="4">
    <location>
        <begin position="1"/>
        <end position="26"/>
    </location>
</feature>
<dbReference type="PANTHER" id="PTHR47966">
    <property type="entry name" value="BETA-SITE APP-CLEAVING ENZYME, ISOFORM A-RELATED"/>
    <property type="match status" value="1"/>
</dbReference>
<protein>
    <submittedName>
        <fullName evidence="6">Aspartic peptidase domain-containing protein</fullName>
    </submittedName>
</protein>
<dbReference type="GO" id="GO:0004190">
    <property type="term" value="F:aspartic-type endopeptidase activity"/>
    <property type="evidence" value="ECO:0007669"/>
    <property type="project" value="InterPro"/>
</dbReference>
<accession>A0A8H6LYI3</accession>
<reference evidence="6 7" key="1">
    <citation type="submission" date="2020-07" db="EMBL/GenBank/DDBJ databases">
        <title>Comparative genomics of pyrophilous fungi reveals a link between fire events and developmental genes.</title>
        <authorList>
            <consortium name="DOE Joint Genome Institute"/>
            <person name="Steindorff A.S."/>
            <person name="Carver A."/>
            <person name="Calhoun S."/>
            <person name="Stillman K."/>
            <person name="Liu H."/>
            <person name="Lipzen A."/>
            <person name="Pangilinan J."/>
            <person name="Labutti K."/>
            <person name="Bruns T.D."/>
            <person name="Grigoriev I.V."/>
        </authorList>
    </citation>
    <scope>NUCLEOTIDE SEQUENCE [LARGE SCALE GENOMIC DNA]</scope>
    <source>
        <strain evidence="6 7">CBS 144469</strain>
    </source>
</reference>
<dbReference type="EMBL" id="JACGCI010000089">
    <property type="protein sequence ID" value="KAF6746749.1"/>
    <property type="molecule type" value="Genomic_DNA"/>
</dbReference>
<dbReference type="InterPro" id="IPR033121">
    <property type="entry name" value="PEPTIDASE_A1"/>
</dbReference>
<evidence type="ECO:0000256" key="4">
    <source>
        <dbReference type="SAM" id="SignalP"/>
    </source>
</evidence>
<dbReference type="Gene3D" id="2.40.70.10">
    <property type="entry name" value="Acid Proteases"/>
    <property type="match status" value="2"/>
</dbReference>
<keyword evidence="3" id="KW-0812">Transmembrane</keyword>
<feature type="transmembrane region" description="Helical" evidence="3">
    <location>
        <begin position="508"/>
        <end position="535"/>
    </location>
</feature>